<reference evidence="9 10" key="1">
    <citation type="submission" date="2020-08" db="EMBL/GenBank/DDBJ databases">
        <title>Sequencing the genomes of 1000 actinobacteria strains.</title>
        <authorList>
            <person name="Klenk H.-P."/>
        </authorList>
    </citation>
    <scope>NUCLEOTIDE SEQUENCE [LARGE SCALE GENOMIC DNA]</scope>
    <source>
        <strain evidence="9 10">DSM 45486</strain>
    </source>
</reference>
<dbReference type="SUPFAM" id="SSF53067">
    <property type="entry name" value="Actin-like ATPase domain"/>
    <property type="match status" value="2"/>
</dbReference>
<dbReference type="Gene3D" id="2.60.34.10">
    <property type="entry name" value="Substrate Binding Domain Of DNAk, Chain A, domain 1"/>
    <property type="match status" value="1"/>
</dbReference>
<dbReference type="PANTHER" id="PTHR19375">
    <property type="entry name" value="HEAT SHOCK PROTEIN 70KDA"/>
    <property type="match status" value="1"/>
</dbReference>
<evidence type="ECO:0000256" key="6">
    <source>
        <dbReference type="ARBA" id="ARBA00023186"/>
    </source>
</evidence>
<sequence length="642" mass="69157">MPFHKVIGIDLGTTYSAVSIWDGKDTHIIESAFGTKTVPSVVGLDPEGQVIVGAPAQNNLVSDPENTIIEVKREMGVYSREPSGPGDPGEPKRVPFRGRDYLPQEISAFILMELKRQAENFVGEPIHDAVITVPAYFKEPQRGATHDAARMARLNVHQLLNEPTAAAVSFGTDKIEDERTHTYAVYDLGGGTFDVSIIQISPGNVSVVGTGGNSRLGGGDFDDRITGWVLNEIREKHGADLSQDPAIWQRIKREAEMRKRELSVATAATLNLPYLTPTLSVNLPLTRAVFEALIKDLLDQSLECLDQAIASANESNGVEPDEIEQVLLVGGSTRIARIRPMLAEHLGLDLKDIRSDISPDEVVAKGAGMIARQFPESDGYAGGDIVITPADGVQSAAVEGAILLQDVTSHTLGILANRADFVPILPKDSRIPGGQTRGDFTNGGNSTHIDVMIFQGEDPVAFENDLIGKLPIVLPEPKEKGFYRFEVTFDIDTNGLLGVGVKCLNDNQIWQTRVQCDVRATAEQIERSAELLNEVMPPRPVEPPPGLPMTPVVGGLPKPPGSLPKPPGAVPVAPALPPPPAAVPDEFKSFARRSFKLIGQLEPADRATLTAAYVKFVAAVEAGGDDVEDLGDELVDVFHKLR</sequence>
<evidence type="ECO:0000256" key="5">
    <source>
        <dbReference type="ARBA" id="ARBA00023016"/>
    </source>
</evidence>
<organism evidence="9 10">
    <name type="scientific">Saccharothrix ecbatanensis</name>
    <dbReference type="NCBI Taxonomy" id="1105145"/>
    <lineage>
        <taxon>Bacteria</taxon>
        <taxon>Bacillati</taxon>
        <taxon>Actinomycetota</taxon>
        <taxon>Actinomycetes</taxon>
        <taxon>Pseudonocardiales</taxon>
        <taxon>Pseudonocardiaceae</taxon>
        <taxon>Saccharothrix</taxon>
    </lineage>
</organism>
<dbReference type="FunFam" id="3.90.640.10:FF:000003">
    <property type="entry name" value="Molecular chaperone DnaK"/>
    <property type="match status" value="1"/>
</dbReference>
<dbReference type="InterPro" id="IPR043129">
    <property type="entry name" value="ATPase_NBD"/>
</dbReference>
<dbReference type="Gene3D" id="3.30.420.40">
    <property type="match status" value="2"/>
</dbReference>
<comment type="similarity">
    <text evidence="1 7">Belongs to the heat shock protein 70 family.</text>
</comment>
<evidence type="ECO:0000256" key="7">
    <source>
        <dbReference type="RuleBase" id="RU003322"/>
    </source>
</evidence>
<comment type="caution">
    <text evidence="9">The sequence shown here is derived from an EMBL/GenBank/DDBJ whole genome shotgun (WGS) entry which is preliminary data.</text>
</comment>
<keyword evidence="6" id="KW-0143">Chaperone</keyword>
<keyword evidence="3 7" id="KW-0547">Nucleotide-binding</keyword>
<dbReference type="GO" id="GO:0140662">
    <property type="term" value="F:ATP-dependent protein folding chaperone"/>
    <property type="evidence" value="ECO:0007669"/>
    <property type="project" value="InterPro"/>
</dbReference>
<dbReference type="AlphaFoldDB" id="A0A7W9M0P5"/>
<evidence type="ECO:0000256" key="4">
    <source>
        <dbReference type="ARBA" id="ARBA00022840"/>
    </source>
</evidence>
<dbReference type="Gene3D" id="3.90.640.10">
    <property type="entry name" value="Actin, Chain A, domain 4"/>
    <property type="match status" value="1"/>
</dbReference>
<evidence type="ECO:0000256" key="8">
    <source>
        <dbReference type="SAM" id="MobiDB-lite"/>
    </source>
</evidence>
<dbReference type="RefSeq" id="WP_184920090.1">
    <property type="nucleotide sequence ID" value="NZ_JACHMO010000001.1"/>
</dbReference>
<evidence type="ECO:0000256" key="2">
    <source>
        <dbReference type="ARBA" id="ARBA00022553"/>
    </source>
</evidence>
<dbReference type="PRINTS" id="PR00301">
    <property type="entry name" value="HEATSHOCK70"/>
</dbReference>
<keyword evidence="5" id="KW-0346">Stress response</keyword>
<dbReference type="InterPro" id="IPR013126">
    <property type="entry name" value="Hsp_70_fam"/>
</dbReference>
<dbReference type="PROSITE" id="PS00297">
    <property type="entry name" value="HSP70_1"/>
    <property type="match status" value="1"/>
</dbReference>
<dbReference type="PROSITE" id="PS00329">
    <property type="entry name" value="HSP70_2"/>
    <property type="match status" value="1"/>
</dbReference>
<dbReference type="EMBL" id="JACHMO010000001">
    <property type="protein sequence ID" value="MBB5803008.1"/>
    <property type="molecule type" value="Genomic_DNA"/>
</dbReference>
<dbReference type="FunFam" id="3.30.420.40:FF:000071">
    <property type="entry name" value="Molecular chaperone DnaK"/>
    <property type="match status" value="1"/>
</dbReference>
<proteinExistence type="inferred from homology"/>
<gene>
    <name evidence="9" type="ORF">F4560_002776</name>
</gene>
<protein>
    <submittedName>
        <fullName evidence="9">Molecular chaperone DnaK</fullName>
    </submittedName>
</protein>
<evidence type="ECO:0000256" key="3">
    <source>
        <dbReference type="ARBA" id="ARBA00022741"/>
    </source>
</evidence>
<feature type="region of interest" description="Disordered" evidence="8">
    <location>
        <begin position="77"/>
        <end position="96"/>
    </location>
</feature>
<dbReference type="Proteomes" id="UP000552097">
    <property type="component" value="Unassembled WGS sequence"/>
</dbReference>
<keyword evidence="4 7" id="KW-0067">ATP-binding</keyword>
<evidence type="ECO:0000256" key="1">
    <source>
        <dbReference type="ARBA" id="ARBA00007381"/>
    </source>
</evidence>
<name>A0A7W9M0P5_9PSEU</name>
<keyword evidence="10" id="KW-1185">Reference proteome</keyword>
<dbReference type="InterPro" id="IPR029047">
    <property type="entry name" value="HSP70_peptide-bd_sf"/>
</dbReference>
<dbReference type="SUPFAM" id="SSF100920">
    <property type="entry name" value="Heat shock protein 70kD (HSP70), peptide-binding domain"/>
    <property type="match status" value="1"/>
</dbReference>
<dbReference type="GO" id="GO:0005524">
    <property type="term" value="F:ATP binding"/>
    <property type="evidence" value="ECO:0007669"/>
    <property type="project" value="UniProtKB-KW"/>
</dbReference>
<dbReference type="InterPro" id="IPR018181">
    <property type="entry name" value="Heat_shock_70_CS"/>
</dbReference>
<evidence type="ECO:0000313" key="9">
    <source>
        <dbReference type="EMBL" id="MBB5803008.1"/>
    </source>
</evidence>
<accession>A0A7W9M0P5</accession>
<keyword evidence="2" id="KW-0597">Phosphoprotein</keyword>
<evidence type="ECO:0000313" key="10">
    <source>
        <dbReference type="Proteomes" id="UP000552097"/>
    </source>
</evidence>
<dbReference type="Pfam" id="PF00012">
    <property type="entry name" value="HSP70"/>
    <property type="match status" value="1"/>
</dbReference>